<comment type="caution">
    <text evidence="7">The sequence shown here is derived from an EMBL/GenBank/DDBJ whole genome shotgun (WGS) entry which is preliminary data.</text>
</comment>
<name>A0A8X8D8S9_POPTO</name>
<evidence type="ECO:0000256" key="4">
    <source>
        <dbReference type="ARBA" id="ARBA00023136"/>
    </source>
</evidence>
<dbReference type="Pfam" id="PF03168">
    <property type="entry name" value="LEA_2"/>
    <property type="match status" value="1"/>
</dbReference>
<evidence type="ECO:0000256" key="5">
    <source>
        <dbReference type="SAM" id="Phobius"/>
    </source>
</evidence>
<dbReference type="GO" id="GO:0098542">
    <property type="term" value="P:defense response to other organism"/>
    <property type="evidence" value="ECO:0007669"/>
    <property type="project" value="InterPro"/>
</dbReference>
<proteinExistence type="predicted"/>
<evidence type="ECO:0000256" key="1">
    <source>
        <dbReference type="ARBA" id="ARBA00004167"/>
    </source>
</evidence>
<keyword evidence="8" id="KW-1185">Reference proteome</keyword>
<dbReference type="PANTHER" id="PTHR31234:SF69">
    <property type="entry name" value="EXPRESSED PROTEIN"/>
    <property type="match status" value="1"/>
</dbReference>
<dbReference type="GO" id="GO:0016020">
    <property type="term" value="C:membrane"/>
    <property type="evidence" value="ECO:0007669"/>
    <property type="project" value="UniProtKB-SubCell"/>
</dbReference>
<feature type="transmembrane region" description="Helical" evidence="5">
    <location>
        <begin position="46"/>
        <end position="65"/>
    </location>
</feature>
<reference evidence="7" key="1">
    <citation type="journal article" date="2020" name="bioRxiv">
        <title>Hybrid origin of Populus tomentosa Carr. identified through genome sequencing and phylogenomic analysis.</title>
        <authorList>
            <person name="An X."/>
            <person name="Gao K."/>
            <person name="Chen Z."/>
            <person name="Li J."/>
            <person name="Yang X."/>
            <person name="Yang X."/>
            <person name="Zhou J."/>
            <person name="Guo T."/>
            <person name="Zhao T."/>
            <person name="Huang S."/>
            <person name="Miao D."/>
            <person name="Khan W.U."/>
            <person name="Rao P."/>
            <person name="Ye M."/>
            <person name="Lei B."/>
            <person name="Liao W."/>
            <person name="Wang J."/>
            <person name="Ji L."/>
            <person name="Li Y."/>
            <person name="Guo B."/>
            <person name="Mustafa N.S."/>
            <person name="Li S."/>
            <person name="Yun Q."/>
            <person name="Keller S.R."/>
            <person name="Mao J."/>
            <person name="Zhang R."/>
            <person name="Strauss S.H."/>
        </authorList>
    </citation>
    <scope>NUCLEOTIDE SEQUENCE</scope>
    <source>
        <strain evidence="7">GM15</strain>
        <tissue evidence="7">Leaf</tissue>
    </source>
</reference>
<evidence type="ECO:0000259" key="6">
    <source>
        <dbReference type="Pfam" id="PF03168"/>
    </source>
</evidence>
<comment type="subcellular location">
    <subcellularLocation>
        <location evidence="1">Membrane</location>
        <topology evidence="1">Single-pass membrane protein</topology>
    </subcellularLocation>
</comment>
<evidence type="ECO:0000313" key="8">
    <source>
        <dbReference type="Proteomes" id="UP000886885"/>
    </source>
</evidence>
<feature type="domain" description="Late embryogenesis abundant protein LEA-2 subgroup" evidence="6">
    <location>
        <begin position="98"/>
        <end position="188"/>
    </location>
</feature>
<dbReference type="EMBL" id="JAAWWB010000005">
    <property type="protein sequence ID" value="KAG6782195.1"/>
    <property type="molecule type" value="Genomic_DNA"/>
</dbReference>
<evidence type="ECO:0000256" key="2">
    <source>
        <dbReference type="ARBA" id="ARBA00022692"/>
    </source>
</evidence>
<dbReference type="PANTHER" id="PTHR31234">
    <property type="entry name" value="LATE EMBRYOGENESIS ABUNDANT (LEA) HYDROXYPROLINE-RICH GLYCOPROTEIN FAMILY"/>
    <property type="match status" value="1"/>
</dbReference>
<dbReference type="InterPro" id="IPR044839">
    <property type="entry name" value="NDR1-like"/>
</dbReference>
<gene>
    <name evidence="7" type="ORF">POTOM_011587</name>
</gene>
<dbReference type="InterPro" id="IPR004864">
    <property type="entry name" value="LEA_2"/>
</dbReference>
<dbReference type="OrthoDB" id="1414122at2759"/>
<organism evidence="7 8">
    <name type="scientific">Populus tomentosa</name>
    <name type="common">Chinese white poplar</name>
    <dbReference type="NCBI Taxonomy" id="118781"/>
    <lineage>
        <taxon>Eukaryota</taxon>
        <taxon>Viridiplantae</taxon>
        <taxon>Streptophyta</taxon>
        <taxon>Embryophyta</taxon>
        <taxon>Tracheophyta</taxon>
        <taxon>Spermatophyta</taxon>
        <taxon>Magnoliopsida</taxon>
        <taxon>eudicotyledons</taxon>
        <taxon>Gunneridae</taxon>
        <taxon>Pentapetalae</taxon>
        <taxon>rosids</taxon>
        <taxon>fabids</taxon>
        <taxon>Malpighiales</taxon>
        <taxon>Salicaceae</taxon>
        <taxon>Saliceae</taxon>
        <taxon>Populus</taxon>
    </lineage>
</organism>
<protein>
    <recommendedName>
        <fullName evidence="6">Late embryogenesis abundant protein LEA-2 subgroup domain-containing protein</fullName>
    </recommendedName>
</protein>
<evidence type="ECO:0000256" key="3">
    <source>
        <dbReference type="ARBA" id="ARBA00022989"/>
    </source>
</evidence>
<keyword evidence="3 5" id="KW-1133">Transmembrane helix</keyword>
<keyword evidence="2 5" id="KW-0812">Transmembrane</keyword>
<dbReference type="Proteomes" id="UP000886885">
    <property type="component" value="Chromosome 3A"/>
</dbReference>
<evidence type="ECO:0000313" key="7">
    <source>
        <dbReference type="EMBL" id="KAG6782195.1"/>
    </source>
</evidence>
<accession>A0A8X8D8S9</accession>
<keyword evidence="4 5" id="KW-0472">Membrane</keyword>
<dbReference type="AlphaFoldDB" id="A0A8X8D8S9"/>
<sequence>MALPKSTEPPLSPTHCYAQIPCQHEEGCVVLPFYRHPTTPFCRRRWPMITIAFLLLLSALVYVFWPSDPMVEVVRLRLDKIHIHTLPIINIDLSLYVTLRVRNVDVYSMDYRSLDVAVKYKGKRLGHARSDHGHVRALGSSYVDAEIDLRGISVLSDVVSLLEDLAKGTVPFDTVTEVSGKLGLLFFGFPLKVILKYSFKQILRCKFSTGAEHRPETVLYLTNLAYGSTFQNWFFLPTFPSYFPVLLSYPVLVITSLPMIPDDEDCMCCLELNVAKLSCEVLVNTLNQTIVRQTCYPEVSWHYSL</sequence>